<dbReference type="EMBL" id="CM046109">
    <property type="protein sequence ID" value="KAI8441876.1"/>
    <property type="molecule type" value="Genomic_DNA"/>
</dbReference>
<keyword evidence="2" id="KW-1185">Reference proteome</keyword>
<protein>
    <submittedName>
        <fullName evidence="1">Uncharacterized protein</fullName>
    </submittedName>
</protein>
<dbReference type="Proteomes" id="UP001064048">
    <property type="component" value="Chromosome 9"/>
</dbReference>
<evidence type="ECO:0000313" key="2">
    <source>
        <dbReference type="Proteomes" id="UP001064048"/>
    </source>
</evidence>
<proteinExistence type="predicted"/>
<organism evidence="1 2">
    <name type="scientific">Choristoneura fumiferana</name>
    <name type="common">Spruce budworm moth</name>
    <name type="synonym">Archips fumiferana</name>
    <dbReference type="NCBI Taxonomy" id="7141"/>
    <lineage>
        <taxon>Eukaryota</taxon>
        <taxon>Metazoa</taxon>
        <taxon>Ecdysozoa</taxon>
        <taxon>Arthropoda</taxon>
        <taxon>Hexapoda</taxon>
        <taxon>Insecta</taxon>
        <taxon>Pterygota</taxon>
        <taxon>Neoptera</taxon>
        <taxon>Endopterygota</taxon>
        <taxon>Lepidoptera</taxon>
        <taxon>Glossata</taxon>
        <taxon>Ditrysia</taxon>
        <taxon>Tortricoidea</taxon>
        <taxon>Tortricidae</taxon>
        <taxon>Tortricinae</taxon>
        <taxon>Choristoneura</taxon>
    </lineage>
</organism>
<sequence>MVAAAAAAAQQPPAYLPHPHPMEMGCECRQYAPPILVVDKRDRSDADHEKTSQPEVPHV</sequence>
<name>A0ACC0L0A9_CHOFU</name>
<accession>A0ACC0L0A9</accession>
<evidence type="ECO:0000313" key="1">
    <source>
        <dbReference type="EMBL" id="KAI8441876.1"/>
    </source>
</evidence>
<gene>
    <name evidence="1" type="ORF">MSG28_005559</name>
</gene>
<reference evidence="1 2" key="1">
    <citation type="journal article" date="2022" name="Genome Biol. Evol.">
        <title>The Spruce Budworm Genome: Reconstructing the Evolutionary History of Antifreeze Proteins.</title>
        <authorList>
            <person name="Beliveau C."/>
            <person name="Gagne P."/>
            <person name="Picq S."/>
            <person name="Vernygora O."/>
            <person name="Keeling C.I."/>
            <person name="Pinkney K."/>
            <person name="Doucet D."/>
            <person name="Wen F."/>
            <person name="Johnston J.S."/>
            <person name="Maaroufi H."/>
            <person name="Boyle B."/>
            <person name="Laroche J."/>
            <person name="Dewar K."/>
            <person name="Juretic N."/>
            <person name="Blackburn G."/>
            <person name="Nisole A."/>
            <person name="Brunet B."/>
            <person name="Brandao M."/>
            <person name="Lumley L."/>
            <person name="Duan J."/>
            <person name="Quan G."/>
            <person name="Lucarotti C.J."/>
            <person name="Roe A.D."/>
            <person name="Sperling F.A.H."/>
            <person name="Levesque R.C."/>
            <person name="Cusson M."/>
        </authorList>
    </citation>
    <scope>NUCLEOTIDE SEQUENCE [LARGE SCALE GENOMIC DNA]</scope>
    <source>
        <strain evidence="1">Glfc:IPQL:Cfum</strain>
    </source>
</reference>
<comment type="caution">
    <text evidence="1">The sequence shown here is derived from an EMBL/GenBank/DDBJ whole genome shotgun (WGS) entry which is preliminary data.</text>
</comment>